<sequence>RSSARRIHPQAISALTSDVTAQQPKISRREISLLRQMIFMFLMFIGGWTPVYIVNILDAATDLNFMIVQIAVIFSQICVLGIVINLFIYNHELRQYLSNKIRVCFHC</sequence>
<evidence type="ECO:0000313" key="3">
    <source>
        <dbReference type="EMBL" id="CAF4013862.1"/>
    </source>
</evidence>
<feature type="transmembrane region" description="Helical" evidence="1">
    <location>
        <begin position="37"/>
        <end position="57"/>
    </location>
</feature>
<reference evidence="2" key="1">
    <citation type="submission" date="2021-02" db="EMBL/GenBank/DDBJ databases">
        <authorList>
            <person name="Nowell W R."/>
        </authorList>
    </citation>
    <scope>NUCLEOTIDE SEQUENCE</scope>
</reference>
<comment type="caution">
    <text evidence="2">The sequence shown here is derived from an EMBL/GenBank/DDBJ whole genome shotgun (WGS) entry which is preliminary data.</text>
</comment>
<keyword evidence="1" id="KW-0812">Transmembrane</keyword>
<dbReference type="Proteomes" id="UP000663868">
    <property type="component" value="Unassembled WGS sequence"/>
</dbReference>
<evidence type="ECO:0000313" key="4">
    <source>
        <dbReference type="Proteomes" id="UP000663868"/>
    </source>
</evidence>
<keyword evidence="1" id="KW-1133">Transmembrane helix</keyword>
<organism evidence="2 4">
    <name type="scientific">Adineta steineri</name>
    <dbReference type="NCBI Taxonomy" id="433720"/>
    <lineage>
        <taxon>Eukaryota</taxon>
        <taxon>Metazoa</taxon>
        <taxon>Spiralia</taxon>
        <taxon>Gnathifera</taxon>
        <taxon>Rotifera</taxon>
        <taxon>Eurotatoria</taxon>
        <taxon>Bdelloidea</taxon>
        <taxon>Adinetida</taxon>
        <taxon>Adinetidae</taxon>
        <taxon>Adineta</taxon>
    </lineage>
</organism>
<dbReference type="AlphaFoldDB" id="A0A819MM12"/>
<proteinExistence type="predicted"/>
<dbReference type="EMBL" id="CAJOBB010003002">
    <property type="protein sequence ID" value="CAF4013862.1"/>
    <property type="molecule type" value="Genomic_DNA"/>
</dbReference>
<name>A0A819MM12_9BILA</name>
<dbReference type="SUPFAM" id="SSF81321">
    <property type="entry name" value="Family A G protein-coupled receptor-like"/>
    <property type="match status" value="1"/>
</dbReference>
<dbReference type="EMBL" id="CAJOBB010002586">
    <property type="protein sequence ID" value="CAF3981739.1"/>
    <property type="molecule type" value="Genomic_DNA"/>
</dbReference>
<accession>A0A819MM12</accession>
<feature type="non-terminal residue" evidence="2">
    <location>
        <position position="1"/>
    </location>
</feature>
<feature type="transmembrane region" description="Helical" evidence="1">
    <location>
        <begin position="63"/>
        <end position="88"/>
    </location>
</feature>
<keyword evidence="1" id="KW-0472">Membrane</keyword>
<evidence type="ECO:0000313" key="2">
    <source>
        <dbReference type="EMBL" id="CAF3981739.1"/>
    </source>
</evidence>
<dbReference type="Gene3D" id="1.20.1070.10">
    <property type="entry name" value="Rhodopsin 7-helix transmembrane proteins"/>
    <property type="match status" value="1"/>
</dbReference>
<evidence type="ECO:0000256" key="1">
    <source>
        <dbReference type="SAM" id="Phobius"/>
    </source>
</evidence>
<protein>
    <submittedName>
        <fullName evidence="2">Uncharacterized protein</fullName>
    </submittedName>
</protein>
<gene>
    <name evidence="2" type="ORF">KXQ929_LOCUS27384</name>
    <name evidence="3" type="ORF">KXQ929_LOCUS29246</name>
</gene>